<sequence length="141" mass="16071">MSETGHERRLHERSPLNYSCSIKVIQEPVKRKRSRYTPITLDHVGHTLNISAGGALIEATTVFPEDTILNVALEIPDWEKYKSSFFRHRVVYPCPPLNVTGKVLRCLSPYPKDNTFAIRFIGLDYSSIRALNTLVNESQNN</sequence>
<evidence type="ECO:0000313" key="2">
    <source>
        <dbReference type="EMBL" id="RJP58768.1"/>
    </source>
</evidence>
<dbReference type="Proteomes" id="UP000266426">
    <property type="component" value="Unassembled WGS sequence"/>
</dbReference>
<proteinExistence type="predicted"/>
<evidence type="ECO:0000313" key="3">
    <source>
        <dbReference type="Proteomes" id="UP000266426"/>
    </source>
</evidence>
<accession>A0A3A4R912</accession>
<dbReference type="EMBL" id="QZJZ01000061">
    <property type="protein sequence ID" value="RJP58768.1"/>
    <property type="molecule type" value="Genomic_DNA"/>
</dbReference>
<dbReference type="Gene3D" id="2.40.10.220">
    <property type="entry name" value="predicted glycosyltransferase like domains"/>
    <property type="match status" value="1"/>
</dbReference>
<comment type="caution">
    <text evidence="2">The sequence shown here is derived from an EMBL/GenBank/DDBJ whole genome shotgun (WGS) entry which is preliminary data.</text>
</comment>
<dbReference type="InterPro" id="IPR009875">
    <property type="entry name" value="PilZ_domain"/>
</dbReference>
<reference evidence="2 3" key="1">
    <citation type="journal article" date="2017" name="ISME J.">
        <title>Energy and carbon metabolisms in a deep terrestrial subsurface fluid microbial community.</title>
        <authorList>
            <person name="Momper L."/>
            <person name="Jungbluth S.P."/>
            <person name="Lee M.D."/>
            <person name="Amend J.P."/>
        </authorList>
    </citation>
    <scope>NUCLEOTIDE SEQUENCE [LARGE SCALE GENOMIC DNA]</scope>
    <source>
        <strain evidence="2">SURF_26</strain>
    </source>
</reference>
<protein>
    <submittedName>
        <fullName evidence="2">PilZ domain-containing protein</fullName>
    </submittedName>
</protein>
<feature type="domain" description="PilZ" evidence="1">
    <location>
        <begin position="7"/>
        <end position="136"/>
    </location>
</feature>
<dbReference type="AlphaFoldDB" id="A0A3A4R912"/>
<evidence type="ECO:0000259" key="1">
    <source>
        <dbReference type="Pfam" id="PF07238"/>
    </source>
</evidence>
<name>A0A3A4R912_9BACT</name>
<organism evidence="2 3">
    <name type="scientific">Candidatus Auribacter fodinae</name>
    <dbReference type="NCBI Taxonomy" id="2093366"/>
    <lineage>
        <taxon>Bacteria</taxon>
        <taxon>Pseudomonadati</taxon>
        <taxon>Candidatus Auribacterota</taxon>
        <taxon>Candidatus Auribacteria</taxon>
        <taxon>Candidatus Auribacterales</taxon>
        <taxon>Candidatus Auribacteraceae</taxon>
        <taxon>Candidatus Auribacter</taxon>
    </lineage>
</organism>
<dbReference type="GO" id="GO:0035438">
    <property type="term" value="F:cyclic-di-GMP binding"/>
    <property type="evidence" value="ECO:0007669"/>
    <property type="project" value="InterPro"/>
</dbReference>
<dbReference type="Pfam" id="PF07238">
    <property type="entry name" value="PilZ"/>
    <property type="match status" value="1"/>
</dbReference>
<gene>
    <name evidence="2" type="ORF">C4541_07370</name>
</gene>